<reference evidence="8 9" key="1">
    <citation type="submission" date="2013-02" db="EMBL/GenBank/DDBJ databases">
        <title>The Genome Sequence of Plasmodium falciparum UGT5.1.</title>
        <authorList>
            <consortium name="The Broad Institute Genome Sequencing Platform"/>
            <consortium name="The Broad Institute Genome Sequencing Center for Infectious Disease"/>
            <person name="Neafsey D."/>
            <person name="Cheeseman I."/>
            <person name="Volkman S."/>
            <person name="Adams J."/>
            <person name="Walker B."/>
            <person name="Young S.K."/>
            <person name="Zeng Q."/>
            <person name="Gargeya S."/>
            <person name="Fitzgerald M."/>
            <person name="Haas B."/>
            <person name="Abouelleil A."/>
            <person name="Alvarado L."/>
            <person name="Arachchi H.M."/>
            <person name="Berlin A.M."/>
            <person name="Chapman S.B."/>
            <person name="Dewar J."/>
            <person name="Goldberg J."/>
            <person name="Griggs A."/>
            <person name="Gujja S."/>
            <person name="Hansen M."/>
            <person name="Howarth C."/>
            <person name="Imamovic A."/>
            <person name="Larimer J."/>
            <person name="McCowan C."/>
            <person name="Murphy C."/>
            <person name="Neiman D."/>
            <person name="Pearson M."/>
            <person name="Priest M."/>
            <person name="Roberts A."/>
            <person name="Saif S."/>
            <person name="Shea T."/>
            <person name="Sisk P."/>
            <person name="Sykes S."/>
            <person name="Wortman J."/>
            <person name="Nusbaum C."/>
            <person name="Birren B."/>
        </authorList>
    </citation>
    <scope>NUCLEOTIDE SEQUENCE [LARGE SCALE GENOMIC DNA]</scope>
    <source>
        <strain evidence="8 9">UGT5.1</strain>
    </source>
</reference>
<feature type="region of interest" description="Disordered" evidence="1">
    <location>
        <begin position="1"/>
        <end position="24"/>
    </location>
</feature>
<dbReference type="InterPro" id="IPR008602">
    <property type="entry name" value="Duffy-antigen-binding"/>
</dbReference>
<name>W7JRM7_PLAFA</name>
<dbReference type="InterPro" id="IPR042202">
    <property type="entry name" value="Duffy-ag-bd_sf"/>
</dbReference>
<evidence type="ECO:0000259" key="7">
    <source>
        <dbReference type="Pfam" id="PF22672"/>
    </source>
</evidence>
<dbReference type="InterPro" id="IPR054595">
    <property type="entry name" value="DBL_C"/>
</dbReference>
<dbReference type="Pfam" id="PF18562">
    <property type="entry name" value="CIDR1_gamma"/>
    <property type="match status" value="1"/>
</dbReference>
<feature type="domain" description="Plasmodium falciparum erythrocyte membrane protein-1 N-terminal segment" evidence="5">
    <location>
        <begin position="23"/>
        <end position="59"/>
    </location>
</feature>
<evidence type="ECO:0000256" key="1">
    <source>
        <dbReference type="SAM" id="MobiDB-lite"/>
    </source>
</evidence>
<accession>W7JRM7</accession>
<dbReference type="GO" id="GO:0046789">
    <property type="term" value="F:host cell surface receptor binding"/>
    <property type="evidence" value="ECO:0007669"/>
    <property type="project" value="InterPro"/>
</dbReference>
<feature type="region of interest" description="Disordered" evidence="1">
    <location>
        <begin position="1575"/>
        <end position="1692"/>
    </location>
</feature>
<dbReference type="FunFam" id="1.20.58.830:FF:000005">
    <property type="entry name" value="Erythrocyte membrane protein 1, PfEMP1"/>
    <property type="match status" value="1"/>
</dbReference>
<dbReference type="Pfam" id="PF03011">
    <property type="entry name" value="PFEMP"/>
    <property type="match status" value="2"/>
</dbReference>
<feature type="compositionally biased region" description="Basic and acidic residues" evidence="1">
    <location>
        <begin position="10"/>
        <end position="24"/>
    </location>
</feature>
<feature type="compositionally biased region" description="Basic and acidic residues" evidence="1">
    <location>
        <begin position="1656"/>
        <end position="1675"/>
    </location>
</feature>
<evidence type="ECO:0000259" key="3">
    <source>
        <dbReference type="Pfam" id="PF05424"/>
    </source>
</evidence>
<dbReference type="GO" id="GO:0016020">
    <property type="term" value="C:membrane"/>
    <property type="evidence" value="ECO:0007669"/>
    <property type="project" value="InterPro"/>
</dbReference>
<dbReference type="SUPFAM" id="SSF140924">
    <property type="entry name" value="Duffy binding domain-like"/>
    <property type="match status" value="4"/>
</dbReference>
<dbReference type="InterPro" id="IPR004258">
    <property type="entry name" value="DBL"/>
</dbReference>
<dbReference type="Gene3D" id="1.20.58.830">
    <property type="match status" value="3"/>
</dbReference>
<dbReference type="EMBL" id="KE124493">
    <property type="protein sequence ID" value="EWC77519.1"/>
    <property type="molecule type" value="Genomic_DNA"/>
</dbReference>
<gene>
    <name evidence="8" type="ORF">C923_01796</name>
</gene>
<feature type="region of interest" description="Disordered" evidence="1">
    <location>
        <begin position="2022"/>
        <end position="2050"/>
    </location>
</feature>
<evidence type="ECO:0000259" key="5">
    <source>
        <dbReference type="Pfam" id="PF15447"/>
    </source>
</evidence>
<feature type="compositionally biased region" description="Pro residues" evidence="1">
    <location>
        <begin position="1677"/>
        <end position="1688"/>
    </location>
</feature>
<feature type="compositionally biased region" description="Acidic residues" evidence="1">
    <location>
        <begin position="1597"/>
        <end position="1612"/>
    </location>
</feature>
<evidence type="ECO:0000313" key="9">
    <source>
        <dbReference type="Proteomes" id="UP000030697"/>
    </source>
</evidence>
<dbReference type="OrthoDB" id="10483508at2759"/>
<dbReference type="Pfam" id="PF15447">
    <property type="entry name" value="NTS"/>
    <property type="match status" value="1"/>
</dbReference>
<dbReference type="Gene3D" id="1.20.1310.20">
    <property type="entry name" value="Duffy-antigen binding domain"/>
    <property type="match status" value="2"/>
</dbReference>
<evidence type="ECO:0000259" key="6">
    <source>
        <dbReference type="Pfam" id="PF18562"/>
    </source>
</evidence>
<evidence type="ECO:0000259" key="2">
    <source>
        <dbReference type="Pfam" id="PF03011"/>
    </source>
</evidence>
<dbReference type="Pfam" id="PF22672">
    <property type="entry name" value="DBL_C"/>
    <property type="match status" value="2"/>
</dbReference>
<feature type="region of interest" description="Disordered" evidence="1">
    <location>
        <begin position="1962"/>
        <end position="1983"/>
    </location>
</feature>
<feature type="domain" description="Duffy-binding-like" evidence="2">
    <location>
        <begin position="601"/>
        <end position="744"/>
    </location>
</feature>
<evidence type="ECO:0000259" key="4">
    <source>
        <dbReference type="Pfam" id="PF15445"/>
    </source>
</evidence>
<dbReference type="InterPro" id="IPR041480">
    <property type="entry name" value="CIDR1_gamma"/>
</dbReference>
<feature type="domain" description="Duffy-binding-like" evidence="2">
    <location>
        <begin position="1447"/>
        <end position="1583"/>
    </location>
</feature>
<feature type="domain" description="Plasmodium falciparum erythrocyte membrane protein 1 acidic terminal segment" evidence="4">
    <location>
        <begin position="1700"/>
        <end position="2050"/>
    </location>
</feature>
<dbReference type="Pfam" id="PF05424">
    <property type="entry name" value="Duffy_binding"/>
    <property type="match status" value="2"/>
</dbReference>
<feature type="region of interest" description="Disordered" evidence="1">
    <location>
        <begin position="1139"/>
        <end position="1166"/>
    </location>
</feature>
<feature type="compositionally biased region" description="Low complexity" evidence="1">
    <location>
        <begin position="888"/>
        <end position="909"/>
    </location>
</feature>
<feature type="domain" description="Duffy-antigen binding" evidence="3">
    <location>
        <begin position="124"/>
        <end position="313"/>
    </location>
</feature>
<sequence>MKAQGGRPGGKKEDTPNYKDAPDAKHLLDQIGEKIQDIAHKAALERSYNDLHGLLTNATYPNDRNYKGTTPSKPCELEYQYHTNVTNTEIDPCNKRSRERFSDTKGAECDYRKIRDSDKKSNYGACAPFRRLSVCDTNLEQIDPDKIESTDNLLVDVCQAAKFEGQSIAGYYAQYEAKYPGSGSTICTALARSFADIGDIIRGKDLYLGNNRKDKLQVQLKKYFQKIYDKLEQPAKEYNEDKDTDKNFFKLREDWWNANRLEVWKAITCNAQGFNYFRHTCGTGKKRTETNNDCRCISGDVPTYFDYVPQYLRWFEEWAEDFCRKRKKKLQNAIEKCRGENGTERYCDLNGYNCEETARGAEVFVKGVECHKCSVACSPFVEWLDNQQKEFLKQREKYTQEMEKYANGTTTSITSVNEKTINSLYVGDFYKNLQENYPTVDDFLEKLNDESICKKAPTVGNETADNVDFKKKDVGEIFSRTEYCRACPLCGAQKENGGGWKAKTEPCASAKTKEYKDEDTTTIEILTPDKEKFGIYQKYKSFCDSVKNTANGATGGGQIKKWQCHYDDNNNSDVNDDSDNCILGEWKTFKNKRNPISYYSFFYGSIIDMLNDSIEWREKLNSCINNNKNTCRNGCHDKCKCYKRWIEEKKKELYGIKDHFRKQKDIKEPADRDITLTGILNVTFLQDIEEAYPYEQQVEKIKKLLENKMQEGFNFKRSQTSIDKFLDEEQQKAEKCLNTHKENECPKPQDGAGSRSLPPAGAVPSPETGPSPPASTDSGGEESDEEDEEEEEKETEEEPEETAEDGAVEQPEPVDTKVEGSTTTTEKSVDVCPIVKKALEDTGSLNAACNQKYGGNNSRLGWKCIPSGVSTTTGSEGSEPKRHRREASGAVTTATGGKTTTSGDTTGGSICVPPRRRRLYLHDIDKLGEKPSDTALRDWFVKSAAVETFFLWDRYKKIKLKEKLEEQARENGGLGPSLNGGSQPVPNVTGVDNDNPQNTLLRGDIPPSFLRQMFYTLGDYRDICVGKTPDGIDEVITSDQKDKGANSKLTMKDISNKIKENLSKQPGPPTVPQTSGIDPKDWWNKHAESIWNGMICALTYKEKDEKDTSEDTPKVVKIENADKLLDKLKTQYGEWNKVVLKEDDSGTGGPRSNSPTSPASENKPTTLTDFISCPPYFRYLEEWGQNFCKKRTEMLEKIKKDCKQGGKKCSGDGENCDDNLLQKYNILPSFNCQSCGEECRKYRKWIERRKIEFEEQKKAYKQQKEYVNGSKGAERNKDVNGFYTRIQNCNEAKDFLQKLVSCKNNNRNENAKDNKKIFDDIKKTFGHENYCDPCSEFKIKCKGTDHCDSSKGNGCDSKNSISAEDIETMGKPTEDIGMVVSDDSKSGSGFEDDLDECVLGDCADAGIFKGFRKEQWECGKVCGYNVCKPIKYEGEKNDKEIILITAFVKRWLEYFLEDYNKINAKISGCTKNGEKNICKKRCVEKWISTKKDEWEKIRKRFLNQYKMDSDKYYPVTSILETLIPQIPVVTDKGKQKSLENLKKSLKCNCPENSQKKDGNEDAIDCMLDKLGEKAKNCPGKRSGDQTKQTCENPSTTLDDEEPEPLEETEENTVEQPNICPKPQQEPEAEDEDDCKPAPTATPKKPAPPSEETPVLKPKEEQPSTEEAPKEEKKVEPQPQPQPPTPPPKIVDKTPALVTSTLAWSVGIGFAAFTYFFLKKKTKSSVGNLFQILQIPKGDYDIPTLKSSNRYIPYASERYKGKTYIYMEGDSSGDEKYAFMSDTTDVTSSESEYEELDINDIYVPGSPKYKTLIEVVLEPSKRDTQNDIHNDIPSDIPNSDTAPPITDDEWKQLKHDFISNMLQGEPNDVPNDYRSGNVTLNTQPNTLYFDKSEEKPFITSIHDRNLYSGEEISYNVNMVNSMNDIPMSGKNDVYSGMDLINDSLNNNNVDIYDEVLKRKENELFGTNNTKKNTSTNSASKLTNSDPITNQLELFHTWLDRHRHMCDQWDKNKKEELLDKLKEEWNKENNNNSGKTYNSDNKPSHNHVLNTD</sequence>
<dbReference type="Proteomes" id="UP000030697">
    <property type="component" value="Unassembled WGS sequence"/>
</dbReference>
<organism evidence="8 9">
    <name type="scientific">Plasmodium falciparum UGT5.1</name>
    <dbReference type="NCBI Taxonomy" id="1237627"/>
    <lineage>
        <taxon>Eukaryota</taxon>
        <taxon>Sar</taxon>
        <taxon>Alveolata</taxon>
        <taxon>Apicomplexa</taxon>
        <taxon>Aconoidasida</taxon>
        <taxon>Haemosporida</taxon>
        <taxon>Plasmodiidae</taxon>
        <taxon>Plasmodium</taxon>
        <taxon>Plasmodium (Laverania)</taxon>
    </lineage>
</organism>
<dbReference type="FunFam" id="1.20.58.1930:FF:000001">
    <property type="entry name" value="Erythrocyte membrane protein 1, PfEMP1"/>
    <property type="match status" value="1"/>
</dbReference>
<feature type="compositionally biased region" description="Acidic residues" evidence="1">
    <location>
        <begin position="779"/>
        <end position="807"/>
    </location>
</feature>
<feature type="compositionally biased region" description="Basic and acidic residues" evidence="1">
    <location>
        <begin position="738"/>
        <end position="747"/>
    </location>
</feature>
<evidence type="ECO:0000313" key="8">
    <source>
        <dbReference type="EMBL" id="EWC77519.1"/>
    </source>
</evidence>
<protein>
    <recommendedName>
        <fullName evidence="10">Erythrocyte membrane protein 1</fullName>
    </recommendedName>
</protein>
<dbReference type="InterPro" id="IPR029210">
    <property type="entry name" value="PfEMP1_NTS"/>
</dbReference>
<dbReference type="Gene3D" id="1.10.1900.40">
    <property type="entry name" value="Acidic terminal segments, variant surface antigen of PfEMP1"/>
    <property type="match status" value="2"/>
</dbReference>
<feature type="compositionally biased region" description="Low complexity" evidence="1">
    <location>
        <begin position="1965"/>
        <end position="1983"/>
    </location>
</feature>
<feature type="region of interest" description="Disordered" evidence="1">
    <location>
        <begin position="738"/>
        <end position="827"/>
    </location>
</feature>
<dbReference type="Pfam" id="PF15445">
    <property type="entry name" value="ATS"/>
    <property type="match status" value="1"/>
</dbReference>
<feature type="region of interest" description="Disordered" evidence="1">
    <location>
        <begin position="1060"/>
        <end position="1079"/>
    </location>
</feature>
<dbReference type="InterPro" id="IPR044932">
    <property type="entry name" value="PfEMP1_ATS_sf"/>
</dbReference>
<feature type="region of interest" description="Disordered" evidence="1">
    <location>
        <begin position="870"/>
        <end position="911"/>
    </location>
</feature>
<feature type="compositionally biased region" description="Polar residues" evidence="1">
    <location>
        <begin position="1150"/>
        <end position="1166"/>
    </location>
</feature>
<feature type="domain" description="Duffy-binding-like" evidence="7">
    <location>
        <begin position="317"/>
        <end position="482"/>
    </location>
</feature>
<evidence type="ECO:0008006" key="10">
    <source>
        <dbReference type="Google" id="ProtNLM"/>
    </source>
</evidence>
<feature type="domain" description="Duffy-binding-like" evidence="7">
    <location>
        <begin position="1182"/>
        <end position="1328"/>
    </location>
</feature>
<feature type="domain" description="Duffy-antigen binding" evidence="3">
    <location>
        <begin position="910"/>
        <end position="1110"/>
    </location>
</feature>
<dbReference type="Gene3D" id="1.20.58.1930">
    <property type="match status" value="1"/>
</dbReference>
<dbReference type="FunFam" id="1.20.58.830:FF:000001">
    <property type="entry name" value="Erythrocyte membrane protein 1, PfEMP1"/>
    <property type="match status" value="1"/>
</dbReference>
<feature type="non-terminal residue" evidence="8">
    <location>
        <position position="2050"/>
    </location>
</feature>
<proteinExistence type="predicted"/>
<feature type="compositionally biased region" description="Polar residues" evidence="1">
    <location>
        <begin position="1585"/>
        <end position="1595"/>
    </location>
</feature>
<dbReference type="InterPro" id="IPR029211">
    <property type="entry name" value="PfEMP1_ATS"/>
</dbReference>
<feature type="domain" description="Cysteine-rich interdomain region 1 gamma" evidence="6">
    <location>
        <begin position="1373"/>
        <end position="1430"/>
    </location>
</feature>
<dbReference type="FunFam" id="1.10.1900.40:FF:000005">
    <property type="entry name" value="Erythrocyte membrane protein 1, PfEMP1"/>
    <property type="match status" value="1"/>
</dbReference>
<feature type="compositionally biased region" description="Polar residues" evidence="1">
    <location>
        <begin position="2031"/>
        <end position="2050"/>
    </location>
</feature>